<sequence length="216" mass="24093">MRPNGHQHNGPARGKGPSSHPICLLLLPRCGIAPVKYPWRNSSTSFRDRYLAAGASVPSLGFILISTSNVTRLVGSKPAEDSRRRKNFLERNVTVWGSWQGWHSWCGGRLRDVAVPSFAIRRKRRGTDDGAEDVQGLRCRFRAASCSPFGQHQDPDKSTKVVRSRVQLVKRNVMSVSEAVSENDEDKRQGSMKGHQTARNQEASEGKHVRQQPEAL</sequence>
<comment type="caution">
    <text evidence="2">The sequence shown here is derived from an EMBL/GenBank/DDBJ whole genome shotgun (WGS) entry which is preliminary data.</text>
</comment>
<name>A0ABR1KKB5_9PEZI</name>
<organism evidence="2 3">
    <name type="scientific">Phyllosticta citriasiana</name>
    <dbReference type="NCBI Taxonomy" id="595635"/>
    <lineage>
        <taxon>Eukaryota</taxon>
        <taxon>Fungi</taxon>
        <taxon>Dikarya</taxon>
        <taxon>Ascomycota</taxon>
        <taxon>Pezizomycotina</taxon>
        <taxon>Dothideomycetes</taxon>
        <taxon>Dothideomycetes incertae sedis</taxon>
        <taxon>Botryosphaeriales</taxon>
        <taxon>Phyllostictaceae</taxon>
        <taxon>Phyllosticta</taxon>
    </lineage>
</organism>
<evidence type="ECO:0000313" key="3">
    <source>
        <dbReference type="Proteomes" id="UP001363622"/>
    </source>
</evidence>
<feature type="region of interest" description="Disordered" evidence="1">
    <location>
        <begin position="174"/>
        <end position="216"/>
    </location>
</feature>
<keyword evidence="3" id="KW-1185">Reference proteome</keyword>
<protein>
    <submittedName>
        <fullName evidence="2">Uncharacterized protein</fullName>
    </submittedName>
</protein>
<dbReference type="EMBL" id="JBBPHU010000008">
    <property type="protein sequence ID" value="KAK7514665.1"/>
    <property type="molecule type" value="Genomic_DNA"/>
</dbReference>
<dbReference type="Proteomes" id="UP001363622">
    <property type="component" value="Unassembled WGS sequence"/>
</dbReference>
<evidence type="ECO:0000256" key="1">
    <source>
        <dbReference type="SAM" id="MobiDB-lite"/>
    </source>
</evidence>
<evidence type="ECO:0000313" key="2">
    <source>
        <dbReference type="EMBL" id="KAK7514665.1"/>
    </source>
</evidence>
<reference evidence="2 3" key="1">
    <citation type="submission" date="2024-04" db="EMBL/GenBank/DDBJ databases">
        <title>Phyllosticta paracitricarpa is synonymous to the EU quarantine fungus P. citricarpa based on phylogenomic analyses.</title>
        <authorList>
            <consortium name="Lawrence Berkeley National Laboratory"/>
            <person name="Van Ingen-Buijs V.A."/>
            <person name="Van Westerhoven A.C."/>
            <person name="Haridas S."/>
            <person name="Skiadas P."/>
            <person name="Martin F."/>
            <person name="Groenewald J.Z."/>
            <person name="Crous P.W."/>
            <person name="Seidl M.F."/>
        </authorList>
    </citation>
    <scope>NUCLEOTIDE SEQUENCE [LARGE SCALE GENOMIC DNA]</scope>
    <source>
        <strain evidence="2 3">CBS 123371</strain>
    </source>
</reference>
<accession>A0ABR1KKB5</accession>
<gene>
    <name evidence="2" type="ORF">IWZ03DRAFT_361157</name>
</gene>
<proteinExistence type="predicted"/>